<keyword evidence="1" id="KW-0812">Transmembrane</keyword>
<keyword evidence="3" id="KW-1185">Reference proteome</keyword>
<dbReference type="KEGG" id="pgr:PGTG_19320"/>
<dbReference type="VEuPathDB" id="FungiDB:PGTG_19320"/>
<organism evidence="2 3">
    <name type="scientific">Puccinia graminis f. sp. tritici (strain CRL 75-36-700-3 / race SCCL)</name>
    <name type="common">Black stem rust fungus</name>
    <dbReference type="NCBI Taxonomy" id="418459"/>
    <lineage>
        <taxon>Eukaryota</taxon>
        <taxon>Fungi</taxon>
        <taxon>Dikarya</taxon>
        <taxon>Basidiomycota</taxon>
        <taxon>Pucciniomycotina</taxon>
        <taxon>Pucciniomycetes</taxon>
        <taxon>Pucciniales</taxon>
        <taxon>Pucciniaceae</taxon>
        <taxon>Puccinia</taxon>
    </lineage>
</organism>
<dbReference type="EMBL" id="DS178387">
    <property type="protein sequence ID" value="EFP93273.2"/>
    <property type="molecule type" value="Genomic_DNA"/>
</dbReference>
<dbReference type="HOGENOM" id="CLU_1390846_0_0_1"/>
<dbReference type="AlphaFoldDB" id="E3L9P8"/>
<dbReference type="InParanoid" id="E3L9P8"/>
<dbReference type="RefSeq" id="XP_003337692.2">
    <property type="nucleotide sequence ID" value="XM_003337644.2"/>
</dbReference>
<keyword evidence="1" id="KW-0472">Membrane</keyword>
<accession>E3L9P8</accession>
<evidence type="ECO:0000313" key="3">
    <source>
        <dbReference type="Proteomes" id="UP000008783"/>
    </source>
</evidence>
<sequence>MAARVAETFGEISPPLQNQIRRSFCLENVSLVLLHVSWTIGSLVSKFGRLRGALGGRAFNRKAVITTTARGLITRVELLGVITIFGSLERAQVGRVKLDLRQTQNFQLKRRSRLSIGVHFAAPPISYRSLLSSRGFSWTYKPDKMKIQFLYVLLTVVAFLALVDELEAAPAPWSFKKGWDWVKRRGHEVKDDLGWH</sequence>
<protein>
    <submittedName>
        <fullName evidence="2">Uncharacterized protein</fullName>
    </submittedName>
</protein>
<dbReference type="Proteomes" id="UP000008783">
    <property type="component" value="Unassembled WGS sequence"/>
</dbReference>
<evidence type="ECO:0000256" key="1">
    <source>
        <dbReference type="SAM" id="Phobius"/>
    </source>
</evidence>
<feature type="transmembrane region" description="Helical" evidence="1">
    <location>
        <begin position="147"/>
        <end position="163"/>
    </location>
</feature>
<dbReference type="OrthoDB" id="10507668at2759"/>
<proteinExistence type="predicted"/>
<evidence type="ECO:0000313" key="2">
    <source>
        <dbReference type="EMBL" id="EFP93273.2"/>
    </source>
</evidence>
<reference evidence="3" key="2">
    <citation type="journal article" date="2011" name="Proc. Natl. Acad. Sci. U.S.A.">
        <title>Obligate biotrophy features unraveled by the genomic analysis of rust fungi.</title>
        <authorList>
            <person name="Duplessis S."/>
            <person name="Cuomo C.A."/>
            <person name="Lin Y.-C."/>
            <person name="Aerts A."/>
            <person name="Tisserant E."/>
            <person name="Veneault-Fourrey C."/>
            <person name="Joly D.L."/>
            <person name="Hacquard S."/>
            <person name="Amselem J."/>
            <person name="Cantarel B.L."/>
            <person name="Chiu R."/>
            <person name="Coutinho P.M."/>
            <person name="Feau N."/>
            <person name="Field M."/>
            <person name="Frey P."/>
            <person name="Gelhaye E."/>
            <person name="Goldberg J."/>
            <person name="Grabherr M.G."/>
            <person name="Kodira C.D."/>
            <person name="Kohler A."/>
            <person name="Kuees U."/>
            <person name="Lindquist E.A."/>
            <person name="Lucas S.M."/>
            <person name="Mago R."/>
            <person name="Mauceli E."/>
            <person name="Morin E."/>
            <person name="Murat C."/>
            <person name="Pangilinan J.L."/>
            <person name="Park R."/>
            <person name="Pearson M."/>
            <person name="Quesneville H."/>
            <person name="Rouhier N."/>
            <person name="Sakthikumar S."/>
            <person name="Salamov A.A."/>
            <person name="Schmutz J."/>
            <person name="Selles B."/>
            <person name="Shapiro H."/>
            <person name="Tanguay P."/>
            <person name="Tuskan G.A."/>
            <person name="Henrissat B."/>
            <person name="Van de Peer Y."/>
            <person name="Rouze P."/>
            <person name="Ellis J.G."/>
            <person name="Dodds P.N."/>
            <person name="Schein J.E."/>
            <person name="Zhong S."/>
            <person name="Hamelin R.C."/>
            <person name="Grigoriev I.V."/>
            <person name="Szabo L.J."/>
            <person name="Martin F."/>
        </authorList>
    </citation>
    <scope>NUCLEOTIDE SEQUENCE [LARGE SCALE GENOMIC DNA]</scope>
    <source>
        <strain evidence="3">CRL 75-36-700-3 / race SCCL</strain>
    </source>
</reference>
<name>E3L9P8_PUCGT</name>
<dbReference type="GeneID" id="10543505"/>
<gene>
    <name evidence="2" type="ORF">PGTG_19320</name>
</gene>
<reference key="1">
    <citation type="submission" date="2007-01" db="EMBL/GenBank/DDBJ databases">
        <title>The Genome Sequence of Puccinia graminis f. sp. tritici Strain CRL 75-36-700-3.</title>
        <authorList>
            <consortium name="The Broad Institute Genome Sequencing Platform"/>
            <person name="Birren B."/>
            <person name="Lander E."/>
            <person name="Galagan J."/>
            <person name="Nusbaum C."/>
            <person name="Devon K."/>
            <person name="Cuomo C."/>
            <person name="Jaffe D."/>
            <person name="Butler J."/>
            <person name="Alvarez P."/>
            <person name="Gnerre S."/>
            <person name="Grabherr M."/>
            <person name="Mauceli E."/>
            <person name="Brockman W."/>
            <person name="Young S."/>
            <person name="LaButti K."/>
            <person name="Sykes S."/>
            <person name="DeCaprio D."/>
            <person name="Crawford M."/>
            <person name="Koehrsen M."/>
            <person name="Engels R."/>
            <person name="Montgomery P."/>
            <person name="Pearson M."/>
            <person name="Howarth C."/>
            <person name="Larson L."/>
            <person name="White J."/>
            <person name="Zeng Q."/>
            <person name="Kodira C."/>
            <person name="Yandava C."/>
            <person name="Alvarado L."/>
            <person name="O'Leary S."/>
            <person name="Szabo L."/>
            <person name="Dean R."/>
            <person name="Schein J."/>
        </authorList>
    </citation>
    <scope>NUCLEOTIDE SEQUENCE</scope>
    <source>
        <strain>CRL 75-36-700-3</strain>
    </source>
</reference>
<keyword evidence="1" id="KW-1133">Transmembrane helix</keyword>